<name>A0AA92H942_RHIRH</name>
<comment type="subcellular location">
    <subcellularLocation>
        <location evidence="1">Cell membrane</location>
        <topology evidence="1">Multi-pass membrane protein</topology>
    </subcellularLocation>
</comment>
<dbReference type="Gene3D" id="1.20.120.1220">
    <property type="match status" value="1"/>
</dbReference>
<keyword evidence="4 6" id="KW-1133">Transmembrane helix</keyword>
<keyword evidence="2" id="KW-1003">Cell membrane</keyword>
<evidence type="ECO:0000259" key="7">
    <source>
        <dbReference type="Pfam" id="PF01478"/>
    </source>
</evidence>
<dbReference type="Pfam" id="PF01478">
    <property type="entry name" value="Peptidase_A24"/>
    <property type="match status" value="1"/>
</dbReference>
<organism evidence="8 9">
    <name type="scientific">Rhizobium rhizogenes</name>
    <name type="common">Agrobacterium rhizogenes</name>
    <dbReference type="NCBI Taxonomy" id="359"/>
    <lineage>
        <taxon>Bacteria</taxon>
        <taxon>Pseudomonadati</taxon>
        <taxon>Pseudomonadota</taxon>
        <taxon>Alphaproteobacteria</taxon>
        <taxon>Hyphomicrobiales</taxon>
        <taxon>Rhizobiaceae</taxon>
        <taxon>Rhizobium/Agrobacterium group</taxon>
        <taxon>Rhizobium</taxon>
    </lineage>
</organism>
<dbReference type="PANTHER" id="PTHR36506">
    <property type="entry name" value="PREFLAGELLIN PEPTIDASE"/>
    <property type="match status" value="1"/>
</dbReference>
<evidence type="ECO:0000256" key="3">
    <source>
        <dbReference type="ARBA" id="ARBA00022692"/>
    </source>
</evidence>
<keyword evidence="3 6" id="KW-0812">Transmembrane</keyword>
<evidence type="ECO:0000313" key="8">
    <source>
        <dbReference type="EMBL" id="PVE53792.1"/>
    </source>
</evidence>
<evidence type="ECO:0000256" key="6">
    <source>
        <dbReference type="SAM" id="Phobius"/>
    </source>
</evidence>
<dbReference type="GO" id="GO:0005886">
    <property type="term" value="C:plasma membrane"/>
    <property type="evidence" value="ECO:0007669"/>
    <property type="project" value="UniProtKB-SubCell"/>
</dbReference>
<reference evidence="8 9" key="1">
    <citation type="submission" date="2018-04" db="EMBL/GenBank/DDBJ databases">
        <authorList>
            <person name="Hagen T."/>
        </authorList>
    </citation>
    <scope>NUCLEOTIDE SEQUENCE [LARGE SCALE GENOMIC DNA]</scope>
    <source>
        <strain evidence="8 9">TPD7009</strain>
    </source>
</reference>
<evidence type="ECO:0000256" key="5">
    <source>
        <dbReference type="ARBA" id="ARBA00023136"/>
    </source>
</evidence>
<accession>A0AA92H942</accession>
<dbReference type="PANTHER" id="PTHR36506:SF1">
    <property type="entry name" value="PREFLAGELLIN PEPTIDASE"/>
    <property type="match status" value="1"/>
</dbReference>
<dbReference type="InterPro" id="IPR000045">
    <property type="entry name" value="Prepilin_IV_endopep_pep"/>
</dbReference>
<dbReference type="Proteomes" id="UP000244335">
    <property type="component" value="Unassembled WGS sequence"/>
</dbReference>
<feature type="transmembrane region" description="Helical" evidence="6">
    <location>
        <begin position="53"/>
        <end position="76"/>
    </location>
</feature>
<feature type="transmembrane region" description="Helical" evidence="6">
    <location>
        <begin position="88"/>
        <end position="116"/>
    </location>
</feature>
<feature type="transmembrane region" description="Helical" evidence="6">
    <location>
        <begin position="27"/>
        <end position="46"/>
    </location>
</feature>
<dbReference type="EMBL" id="QDFR01000003">
    <property type="protein sequence ID" value="PVE53792.1"/>
    <property type="molecule type" value="Genomic_DNA"/>
</dbReference>
<comment type="caution">
    <text evidence="8">The sequence shown here is derived from an EMBL/GenBank/DDBJ whole genome shotgun (WGS) entry which is preliminary data.</text>
</comment>
<evidence type="ECO:0000313" key="9">
    <source>
        <dbReference type="Proteomes" id="UP000244335"/>
    </source>
</evidence>
<proteinExistence type="predicted"/>
<gene>
    <name evidence="8" type="ORF">DC430_10910</name>
</gene>
<keyword evidence="5 6" id="KW-0472">Membrane</keyword>
<dbReference type="AlphaFoldDB" id="A0AA92H942"/>
<protein>
    <submittedName>
        <fullName evidence="8">Peptidase</fullName>
    </submittedName>
</protein>
<evidence type="ECO:0000256" key="1">
    <source>
        <dbReference type="ARBA" id="ARBA00004651"/>
    </source>
</evidence>
<dbReference type="RefSeq" id="WP_116493007.1">
    <property type="nucleotide sequence ID" value="NZ_QDFR01000003.1"/>
</dbReference>
<dbReference type="InterPro" id="IPR052218">
    <property type="entry name" value="Preflagellin_Peptidase"/>
</dbReference>
<feature type="domain" description="Prepilin type IV endopeptidase peptidase" evidence="7">
    <location>
        <begin position="8"/>
        <end position="112"/>
    </location>
</feature>
<dbReference type="GO" id="GO:0004190">
    <property type="term" value="F:aspartic-type endopeptidase activity"/>
    <property type="evidence" value="ECO:0007669"/>
    <property type="project" value="InterPro"/>
</dbReference>
<evidence type="ECO:0000256" key="2">
    <source>
        <dbReference type="ARBA" id="ARBA00022475"/>
    </source>
</evidence>
<sequence length="170" mass="17859">MIIAAIFLILPLCLALAASTDLLEMTIPNRISIILLGTFIIVAPLSGMQWQTFFLSLGAGLAVFSSCFILFTLNVMGGGDAKLLTASAVWFGFNASLAMFLIAVAFVGGILTLAILSLRSHSQEIMTTGVPIPDSLLVAKKVPYGIAIAIGGLMTYPEAPIVQAAMRALL</sequence>
<evidence type="ECO:0000256" key="4">
    <source>
        <dbReference type="ARBA" id="ARBA00022989"/>
    </source>
</evidence>